<evidence type="ECO:0000313" key="3">
    <source>
        <dbReference type="Proteomes" id="UP001454036"/>
    </source>
</evidence>
<comment type="caution">
    <text evidence="2">The sequence shown here is derived from an EMBL/GenBank/DDBJ whole genome shotgun (WGS) entry which is preliminary data.</text>
</comment>
<reference evidence="2 3" key="1">
    <citation type="submission" date="2024-01" db="EMBL/GenBank/DDBJ databases">
        <title>The complete chloroplast genome sequence of Lithospermum erythrorhizon: insights into the phylogenetic relationship among Boraginaceae species and the maternal lineages of purple gromwells.</title>
        <authorList>
            <person name="Okada T."/>
            <person name="Watanabe K."/>
        </authorList>
    </citation>
    <scope>NUCLEOTIDE SEQUENCE [LARGE SCALE GENOMIC DNA]</scope>
</reference>
<organism evidence="2 3">
    <name type="scientific">Lithospermum erythrorhizon</name>
    <name type="common">Purple gromwell</name>
    <name type="synonym">Lithospermum officinale var. erythrorhizon</name>
    <dbReference type="NCBI Taxonomy" id="34254"/>
    <lineage>
        <taxon>Eukaryota</taxon>
        <taxon>Viridiplantae</taxon>
        <taxon>Streptophyta</taxon>
        <taxon>Embryophyta</taxon>
        <taxon>Tracheophyta</taxon>
        <taxon>Spermatophyta</taxon>
        <taxon>Magnoliopsida</taxon>
        <taxon>eudicotyledons</taxon>
        <taxon>Gunneridae</taxon>
        <taxon>Pentapetalae</taxon>
        <taxon>asterids</taxon>
        <taxon>lamiids</taxon>
        <taxon>Boraginales</taxon>
        <taxon>Boraginaceae</taxon>
        <taxon>Boraginoideae</taxon>
        <taxon>Lithospermeae</taxon>
        <taxon>Lithospermum</taxon>
    </lineage>
</organism>
<dbReference type="AlphaFoldDB" id="A0AAV3RU82"/>
<accession>A0AAV3RU82</accession>
<name>A0AAV3RU82_LITER</name>
<evidence type="ECO:0000313" key="2">
    <source>
        <dbReference type="EMBL" id="GAA0184170.1"/>
    </source>
</evidence>
<keyword evidence="3" id="KW-1185">Reference proteome</keyword>
<evidence type="ECO:0000256" key="1">
    <source>
        <dbReference type="SAM" id="MobiDB-lite"/>
    </source>
</evidence>
<dbReference type="Proteomes" id="UP001454036">
    <property type="component" value="Unassembled WGS sequence"/>
</dbReference>
<gene>
    <name evidence="2" type="ORF">LIER_31459</name>
</gene>
<protein>
    <submittedName>
        <fullName evidence="2">Uncharacterized protein</fullName>
    </submittedName>
</protein>
<dbReference type="EMBL" id="BAABME010011702">
    <property type="protein sequence ID" value="GAA0184170.1"/>
    <property type="molecule type" value="Genomic_DNA"/>
</dbReference>
<proteinExistence type="predicted"/>
<feature type="region of interest" description="Disordered" evidence="1">
    <location>
        <begin position="29"/>
        <end position="54"/>
    </location>
</feature>
<sequence>MHKTERNQQPAEAQIVIIHKGEARKYQHQTGNMQIKASSEVTETKGTASHLNLQ</sequence>